<sequence>MAGLLSFLVERQLSLPQIYAGRRRGLAAAVASSGGGQKASGGAGGASAGVAVRQGLARPPHNAVRLLFLPLLPAVSPPLLPRDATRWSFSLCLHQA</sequence>
<evidence type="ECO:0000313" key="1">
    <source>
        <dbReference type="EMBL" id="JAD57780.1"/>
    </source>
</evidence>
<accession>A0A0A9B979</accession>
<protein>
    <submittedName>
        <fullName evidence="1">Uncharacterized protein</fullName>
    </submittedName>
</protein>
<organism evidence="1">
    <name type="scientific">Arundo donax</name>
    <name type="common">Giant reed</name>
    <name type="synonym">Donax arundinaceus</name>
    <dbReference type="NCBI Taxonomy" id="35708"/>
    <lineage>
        <taxon>Eukaryota</taxon>
        <taxon>Viridiplantae</taxon>
        <taxon>Streptophyta</taxon>
        <taxon>Embryophyta</taxon>
        <taxon>Tracheophyta</taxon>
        <taxon>Spermatophyta</taxon>
        <taxon>Magnoliopsida</taxon>
        <taxon>Liliopsida</taxon>
        <taxon>Poales</taxon>
        <taxon>Poaceae</taxon>
        <taxon>PACMAD clade</taxon>
        <taxon>Arundinoideae</taxon>
        <taxon>Arundineae</taxon>
        <taxon>Arundo</taxon>
    </lineage>
</organism>
<dbReference type="EMBL" id="GBRH01240115">
    <property type="protein sequence ID" value="JAD57780.1"/>
    <property type="molecule type" value="Transcribed_RNA"/>
</dbReference>
<reference evidence="1" key="2">
    <citation type="journal article" date="2015" name="Data Brief">
        <title>Shoot transcriptome of the giant reed, Arundo donax.</title>
        <authorList>
            <person name="Barrero R.A."/>
            <person name="Guerrero F.D."/>
            <person name="Moolhuijzen P."/>
            <person name="Goolsby J.A."/>
            <person name="Tidwell J."/>
            <person name="Bellgard S.E."/>
            <person name="Bellgard M.I."/>
        </authorList>
    </citation>
    <scope>NUCLEOTIDE SEQUENCE</scope>
    <source>
        <tissue evidence="1">Shoot tissue taken approximately 20 cm above the soil surface</tissue>
    </source>
</reference>
<reference evidence="1" key="1">
    <citation type="submission" date="2014-09" db="EMBL/GenBank/DDBJ databases">
        <authorList>
            <person name="Magalhaes I.L.F."/>
            <person name="Oliveira U."/>
            <person name="Santos F.R."/>
            <person name="Vidigal T.H.D.A."/>
            <person name="Brescovit A.D."/>
            <person name="Santos A.J."/>
        </authorList>
    </citation>
    <scope>NUCLEOTIDE SEQUENCE</scope>
    <source>
        <tissue evidence="1">Shoot tissue taken approximately 20 cm above the soil surface</tissue>
    </source>
</reference>
<dbReference type="AlphaFoldDB" id="A0A0A9B979"/>
<proteinExistence type="predicted"/>
<name>A0A0A9B979_ARUDO</name>